<dbReference type="GO" id="GO:0006426">
    <property type="term" value="P:glycyl-tRNA aminoacylation"/>
    <property type="evidence" value="ECO:0007669"/>
    <property type="project" value="UniProtKB-UniRule"/>
</dbReference>
<dbReference type="PRINTS" id="PR01045">
    <property type="entry name" value="TRNASYNTHGB"/>
</dbReference>
<dbReference type="GO" id="GO:0005524">
    <property type="term" value="F:ATP binding"/>
    <property type="evidence" value="ECO:0007669"/>
    <property type="project" value="UniProtKB-UniRule"/>
</dbReference>
<keyword evidence="8 11" id="KW-0648">Protein biosynthesis</keyword>
<dbReference type="InterPro" id="IPR009080">
    <property type="entry name" value="tRNAsynth_Ia_anticodon-bd"/>
</dbReference>
<dbReference type="PANTHER" id="PTHR30075">
    <property type="entry name" value="GLYCYL-TRNA SYNTHETASE"/>
    <property type="match status" value="1"/>
</dbReference>
<dbReference type="GO" id="GO:0006420">
    <property type="term" value="P:arginyl-tRNA aminoacylation"/>
    <property type="evidence" value="ECO:0007669"/>
    <property type="project" value="InterPro"/>
</dbReference>
<dbReference type="HAMAP" id="MF_00255">
    <property type="entry name" value="Gly_tRNA_synth_beta"/>
    <property type="match status" value="1"/>
</dbReference>
<evidence type="ECO:0000256" key="6">
    <source>
        <dbReference type="ARBA" id="ARBA00022741"/>
    </source>
</evidence>
<evidence type="ECO:0000259" key="12">
    <source>
        <dbReference type="Pfam" id="PF05746"/>
    </source>
</evidence>
<evidence type="ECO:0000256" key="9">
    <source>
        <dbReference type="ARBA" id="ARBA00023146"/>
    </source>
</evidence>
<keyword evidence="9 11" id="KW-0030">Aminoacyl-tRNA synthetase</keyword>
<evidence type="ECO:0000313" key="14">
    <source>
        <dbReference type="Proteomes" id="UP000015216"/>
    </source>
</evidence>
<dbReference type="SUPFAM" id="SSF109604">
    <property type="entry name" value="HD-domain/PDEase-like"/>
    <property type="match status" value="1"/>
</dbReference>
<dbReference type="STRING" id="669502.SSDC_01175"/>
<dbReference type="GeneID" id="301553099"/>
<comment type="subcellular location">
    <subcellularLocation>
        <location evidence="1 11">Cytoplasm</location>
    </subcellularLocation>
</comment>
<proteinExistence type="inferred from homology"/>
<comment type="similarity">
    <text evidence="2 11">Belongs to the class-II aminoacyl-tRNA synthetase family.</text>
</comment>
<sequence>MNKTLLIEFLTEELPSKILNKISNEFSNILYEILKKNNFLEKNSFATSYATPRRLAVSITNVCSISNNKIIRKKILPVSLALDNVSKSPTDLLKKKLYNLSKIIGIKLIKFNQLEKNIEKKVEFFFYNHIIKGVLLKISLQKILEKAISKLQIPIAMNYQNFNYINNTQKIFCFIRPVRKLLVLHGDDIIKINLFGLNSGNQTLGHRFLSKKNIKINFAEQYSDILDRDGKVIANFQYRKKYIRNLLLKAAGKYKILMPEILLDEVTALVEWPIIYMCKFDKSFLAIPKECLILIMQKYQKYFALKDSNNNLCSKFLIVSNLETNNPYFIIKGNEQVLHSRLLDANFFYEQDKKKKLIDRVPFLKDVIYHNKLGNQFERTLRICKISIKIANLLNEDSKLVERAAFLSKSDLLTSMVIEFPELQGVIGSYYAYNDGESIEIIKSIKEHYKPCFSGDTLPKNIISIILALSDKLEILVGIWGIGLKPTGDKDPFALRRCTIGILRILIEKNLPLSILELLNITINIFKKNINFNNPIKELLKFIYDRLFTLLNYKNYKFNEIQAIIEKKPDIISNIHDKIIAIHSFILLPESKKILFINKRIHNILKKIDSSFFENKKIKYELLKKPEEINLYIIINKIKPEVDILYSKGEFFEILKLLIKLYDSTNIYFKKIKIITQDILLKTNRLILLKKLYKLLNVIADLSKLIQ</sequence>
<evidence type="ECO:0000313" key="13">
    <source>
        <dbReference type="EMBL" id="AGS06924.1"/>
    </source>
</evidence>
<reference evidence="13 14" key="1">
    <citation type="journal article" date="2013" name="Curr. Biol.">
        <title>Defensive bacteriome symbiont with a drastically reduced genome.</title>
        <authorList>
            <person name="Nakabachi A."/>
            <person name="Ueoka R."/>
            <person name="Oshima K."/>
            <person name="Teta R."/>
            <person name="Mangoni A."/>
            <person name="Gurgui M."/>
            <person name="Oldham N.J."/>
            <person name="van Echten-Deckert G."/>
            <person name="Okamura K."/>
            <person name="Yamamoto K."/>
            <person name="Inoue H."/>
            <person name="Ohkuma M."/>
            <person name="Hongoh Y."/>
            <person name="Miyagishima S.Y."/>
            <person name="Hattori M."/>
            <person name="Piel J."/>
            <person name="Fukatsu T."/>
        </authorList>
    </citation>
    <scope>NUCLEOTIDE SEQUENCE [LARGE SCALE GENOMIC DNA]</scope>
    <source>
        <strain evidence="13 14">DC</strain>
    </source>
</reference>
<evidence type="ECO:0000256" key="2">
    <source>
        <dbReference type="ARBA" id="ARBA00008226"/>
    </source>
</evidence>
<evidence type="ECO:0000256" key="4">
    <source>
        <dbReference type="ARBA" id="ARBA00022490"/>
    </source>
</evidence>
<dbReference type="eggNOG" id="COG0751">
    <property type="taxonomic scope" value="Bacteria"/>
</dbReference>
<dbReference type="PATRIC" id="fig|669502.6.peg.228"/>
<dbReference type="Gene3D" id="1.10.730.10">
    <property type="entry name" value="Isoleucyl-tRNA Synthetase, Domain 1"/>
    <property type="match status" value="1"/>
</dbReference>
<dbReference type="Pfam" id="PF02092">
    <property type="entry name" value="tRNA_synt_2f"/>
    <property type="match status" value="1"/>
</dbReference>
<evidence type="ECO:0000256" key="8">
    <source>
        <dbReference type="ARBA" id="ARBA00022917"/>
    </source>
</evidence>
<dbReference type="AlphaFoldDB" id="S5R3Y3"/>
<evidence type="ECO:0000256" key="5">
    <source>
        <dbReference type="ARBA" id="ARBA00022598"/>
    </source>
</evidence>
<dbReference type="KEGG" id="ssdc:SSDC_01175"/>
<dbReference type="GO" id="GO:0005829">
    <property type="term" value="C:cytosol"/>
    <property type="evidence" value="ECO:0007669"/>
    <property type="project" value="TreeGrafter"/>
</dbReference>
<keyword evidence="4 11" id="KW-0963">Cytoplasm</keyword>
<dbReference type="OrthoDB" id="9775440at2"/>
<organism evidence="13 14">
    <name type="scientific">Candidatus Profftella armatura</name>
    <dbReference type="NCBI Taxonomy" id="669502"/>
    <lineage>
        <taxon>Bacteria</taxon>
        <taxon>Pseudomonadati</taxon>
        <taxon>Pseudomonadota</taxon>
        <taxon>Betaproteobacteria</taxon>
        <taxon>Candidatus Profftella</taxon>
    </lineage>
</organism>
<dbReference type="InterPro" id="IPR006194">
    <property type="entry name" value="Gly-tRNA-synth_heterodimer"/>
</dbReference>
<dbReference type="NCBIfam" id="TIGR00211">
    <property type="entry name" value="glyS"/>
    <property type="match status" value="1"/>
</dbReference>
<dbReference type="InterPro" id="IPR008909">
    <property type="entry name" value="DALR_anticod-bd"/>
</dbReference>
<dbReference type="InterPro" id="IPR015944">
    <property type="entry name" value="Gly-tRNA-synth_bsu"/>
</dbReference>
<accession>S5R3Y3</accession>
<gene>
    <name evidence="11 13" type="primary">glyS</name>
    <name evidence="13" type="ORF">SSDC_01175</name>
</gene>
<evidence type="ECO:0000256" key="1">
    <source>
        <dbReference type="ARBA" id="ARBA00004496"/>
    </source>
</evidence>
<evidence type="ECO:0000256" key="3">
    <source>
        <dbReference type="ARBA" id="ARBA00011209"/>
    </source>
</evidence>
<dbReference type="SUPFAM" id="SSF47323">
    <property type="entry name" value="Anticodon-binding domain of a subclass of class I aminoacyl-tRNA synthetases"/>
    <property type="match status" value="1"/>
</dbReference>
<evidence type="ECO:0000256" key="10">
    <source>
        <dbReference type="ARBA" id="ARBA00047937"/>
    </source>
</evidence>
<feature type="domain" description="DALR anticodon binding" evidence="12">
    <location>
        <begin position="599"/>
        <end position="697"/>
    </location>
</feature>
<dbReference type="GO" id="GO:0004820">
    <property type="term" value="F:glycine-tRNA ligase activity"/>
    <property type="evidence" value="ECO:0007669"/>
    <property type="project" value="UniProtKB-UniRule"/>
</dbReference>
<dbReference type="HOGENOM" id="CLU_007220_2_2_4"/>
<evidence type="ECO:0000256" key="11">
    <source>
        <dbReference type="HAMAP-Rule" id="MF_00255"/>
    </source>
</evidence>
<name>S5R3Y3_9PROT</name>
<comment type="subunit">
    <text evidence="3 11">Tetramer of two alpha and two beta subunits.</text>
</comment>
<comment type="catalytic activity">
    <reaction evidence="10 11">
        <text>tRNA(Gly) + glycine + ATP = glycyl-tRNA(Gly) + AMP + diphosphate</text>
        <dbReference type="Rhea" id="RHEA:16013"/>
        <dbReference type="Rhea" id="RHEA-COMP:9664"/>
        <dbReference type="Rhea" id="RHEA-COMP:9683"/>
        <dbReference type="ChEBI" id="CHEBI:30616"/>
        <dbReference type="ChEBI" id="CHEBI:33019"/>
        <dbReference type="ChEBI" id="CHEBI:57305"/>
        <dbReference type="ChEBI" id="CHEBI:78442"/>
        <dbReference type="ChEBI" id="CHEBI:78522"/>
        <dbReference type="ChEBI" id="CHEBI:456215"/>
        <dbReference type="EC" id="6.1.1.14"/>
    </reaction>
</comment>
<dbReference type="GO" id="GO:0004814">
    <property type="term" value="F:arginine-tRNA ligase activity"/>
    <property type="evidence" value="ECO:0007669"/>
    <property type="project" value="InterPro"/>
</dbReference>
<protein>
    <recommendedName>
        <fullName evidence="11">Glycine--tRNA ligase beta subunit</fullName>
        <ecNumber evidence="11">6.1.1.14</ecNumber>
    </recommendedName>
    <alternativeName>
        <fullName evidence="11">Glycyl-tRNA synthetase beta subunit</fullName>
        <shortName evidence="11">GlyRS</shortName>
    </alternativeName>
</protein>
<dbReference type="Pfam" id="PF05746">
    <property type="entry name" value="DALR_1"/>
    <property type="match status" value="1"/>
</dbReference>
<keyword evidence="7 11" id="KW-0067">ATP-binding</keyword>
<keyword evidence="5 11" id="KW-0436">Ligase</keyword>
<dbReference type="EC" id="6.1.1.14" evidence="11"/>
<dbReference type="PANTHER" id="PTHR30075:SF2">
    <property type="entry name" value="GLYCINE--TRNA LIGASE, CHLOROPLASTIC_MITOCHONDRIAL 2"/>
    <property type="match status" value="1"/>
</dbReference>
<dbReference type="RefSeq" id="WP_020915499.1">
    <property type="nucleotide sequence ID" value="NC_021885.1"/>
</dbReference>
<dbReference type="Proteomes" id="UP000015216">
    <property type="component" value="Chromosome"/>
</dbReference>
<keyword evidence="6 11" id="KW-0547">Nucleotide-binding</keyword>
<dbReference type="EMBL" id="CP003468">
    <property type="protein sequence ID" value="AGS06924.1"/>
    <property type="molecule type" value="Genomic_DNA"/>
</dbReference>
<evidence type="ECO:0000256" key="7">
    <source>
        <dbReference type="ARBA" id="ARBA00022840"/>
    </source>
</evidence>
<dbReference type="PROSITE" id="PS50861">
    <property type="entry name" value="AA_TRNA_LIGASE_II_GLYAB"/>
    <property type="match status" value="1"/>
</dbReference>
<keyword evidence="14" id="KW-1185">Reference proteome</keyword>